<protein>
    <recommendedName>
        <fullName evidence="4">Secreted protein</fullName>
    </recommendedName>
</protein>
<dbReference type="Proteomes" id="UP000008980">
    <property type="component" value="Chromosome 10"/>
</dbReference>
<evidence type="ECO:0008006" key="4">
    <source>
        <dbReference type="Google" id="ProtNLM"/>
    </source>
</evidence>
<organism evidence="2 3">
    <name type="scientific">Leishmania donovani</name>
    <dbReference type="NCBI Taxonomy" id="5661"/>
    <lineage>
        <taxon>Eukaryota</taxon>
        <taxon>Discoba</taxon>
        <taxon>Euglenozoa</taxon>
        <taxon>Kinetoplastea</taxon>
        <taxon>Metakinetoplastina</taxon>
        <taxon>Trypanosomatida</taxon>
        <taxon>Trypanosomatidae</taxon>
        <taxon>Leishmaniinae</taxon>
        <taxon>Leishmania</taxon>
    </lineage>
</organism>
<dbReference type="VEuPathDB" id="TriTrypDB:LdBPK_100340.1"/>
<reference evidence="2 3" key="1">
    <citation type="journal article" date="2011" name="Genome Res.">
        <title>Whole genome sequencing of multiple Leishmania donovani clinical isolates provides insights into population structure and mechanisms of drug resistance.</title>
        <authorList>
            <person name="Downing T."/>
            <person name="Imamura H."/>
            <person name="Decuypere S."/>
            <person name="Clark T.G."/>
            <person name="Coombs G.H."/>
            <person name="Cotton J.A."/>
            <person name="Hilley J.D."/>
            <person name="de Doncker S."/>
            <person name="Maes I."/>
            <person name="Mottram J.C."/>
            <person name="Quail M.A."/>
            <person name="Rijal S."/>
            <person name="Sanders M."/>
            <person name="Schonian G."/>
            <person name="Stark O."/>
            <person name="Sundar S."/>
            <person name="Vanaerschot M."/>
            <person name="Hertz-Fowler C."/>
            <person name="Dujardin J.C."/>
            <person name="Berriman M."/>
        </authorList>
    </citation>
    <scope>NUCLEOTIDE SEQUENCE [LARGE SCALE GENOMIC DNA]</scope>
    <source>
        <strain evidence="2 3">BPK282A1</strain>
    </source>
</reference>
<evidence type="ECO:0000313" key="3">
    <source>
        <dbReference type="Proteomes" id="UP000008980"/>
    </source>
</evidence>
<accession>E9BA82</accession>
<dbReference type="RefSeq" id="XP_003858873.1">
    <property type="nucleotide sequence ID" value="XM_003858825.1"/>
</dbReference>
<name>E9BA82_LEIDO</name>
<dbReference type="GeneID" id="13392211"/>
<keyword evidence="1" id="KW-0732">Signal</keyword>
<feature type="chain" id="PRO_5003233333" description="Secreted protein" evidence="1">
    <location>
        <begin position="21"/>
        <end position="72"/>
    </location>
</feature>
<sequence length="72" mass="8215">MARRRRLSSWAASLVLPCTAQPLLRDHGPTWCDGTAPLLGVHERIANLAQRCWWRRCLASFPPFRECCASSY</sequence>
<proteinExistence type="predicted"/>
<reference evidence="3" key="2">
    <citation type="submission" date="2011-02" db="EMBL/GenBank/DDBJ databases">
        <title>Whole genome sequencing of Leishmania donovani clinical lines reveals dynamic variation related to drug resistance.</title>
        <authorList>
            <person name="Downing T."/>
            <person name="Imamura H."/>
            <person name="Sanders M."/>
            <person name="Decuypere S."/>
            <person name="Hertz-Fowler C."/>
            <person name="Clark T.G."/>
            <person name="Rijal S."/>
            <person name="Sundar S."/>
            <person name="Quail M.A."/>
            <person name="De Doncker S."/>
            <person name="Maes I."/>
            <person name="Vanaerschot M."/>
            <person name="Stark O."/>
            <person name="Schonian G."/>
            <person name="Dujardin J.C."/>
            <person name="Berriman M."/>
        </authorList>
    </citation>
    <scope>NUCLEOTIDE SEQUENCE [LARGE SCALE GENOMIC DNA]</scope>
    <source>
        <strain evidence="3">BPK282A1</strain>
    </source>
</reference>
<dbReference type="EMBL" id="FR799597">
    <property type="protein sequence ID" value="CBZ32155.1"/>
    <property type="molecule type" value="Genomic_DNA"/>
</dbReference>
<evidence type="ECO:0000256" key="1">
    <source>
        <dbReference type="SAM" id="SignalP"/>
    </source>
</evidence>
<gene>
    <name evidence="2" type="ORF">LDBPK_100340</name>
</gene>
<dbReference type="KEGG" id="ldo:LDBPK_100340"/>
<feature type="signal peptide" evidence="1">
    <location>
        <begin position="1"/>
        <end position="20"/>
    </location>
</feature>
<dbReference type="AlphaFoldDB" id="E9BA82"/>
<evidence type="ECO:0000313" key="2">
    <source>
        <dbReference type="EMBL" id="CBZ32155.1"/>
    </source>
</evidence>